<sequence>MTQRDELSMKTILTTLLLSLVSATAFAEDLQVKQDVEPETEHQLSLTIAPLWILNGQPQGNIEVRVFDKWSGSLGLGYSNRASLPLEESDVTHIAISTSGQIRYYAIGDFDHGMQVGAHYHYFWTEPSTQGVKNRAVGGHTTSGFLGYKYITDIGFTLDFQGGIGYFVTSDRDGQEVDGSRPVAYWAADIGWSF</sequence>
<dbReference type="EMBL" id="CP042467">
    <property type="protein sequence ID" value="QED28422.1"/>
    <property type="molecule type" value="Genomic_DNA"/>
</dbReference>
<name>A0A5B8XR70_9DELT</name>
<evidence type="ECO:0000313" key="2">
    <source>
        <dbReference type="EMBL" id="QED28422.1"/>
    </source>
</evidence>
<protein>
    <submittedName>
        <fullName evidence="2">DUF481 domain-containing protein</fullName>
    </submittedName>
</protein>
<organism evidence="2 3">
    <name type="scientific">Microvenator marinus</name>
    <dbReference type="NCBI Taxonomy" id="2600177"/>
    <lineage>
        <taxon>Bacteria</taxon>
        <taxon>Deltaproteobacteria</taxon>
        <taxon>Bradymonadales</taxon>
        <taxon>Microvenatoraceae</taxon>
        <taxon>Microvenator</taxon>
    </lineage>
</organism>
<evidence type="ECO:0000313" key="3">
    <source>
        <dbReference type="Proteomes" id="UP000321595"/>
    </source>
</evidence>
<dbReference type="AlphaFoldDB" id="A0A5B8XR70"/>
<dbReference type="KEGG" id="bbae:FRD01_14500"/>
<keyword evidence="1" id="KW-0732">Signal</keyword>
<accession>A0A5B8XR70</accession>
<feature type="signal peptide" evidence="1">
    <location>
        <begin position="1"/>
        <end position="27"/>
    </location>
</feature>
<keyword evidence="3" id="KW-1185">Reference proteome</keyword>
<evidence type="ECO:0000256" key="1">
    <source>
        <dbReference type="SAM" id="SignalP"/>
    </source>
</evidence>
<dbReference type="OrthoDB" id="5525875at2"/>
<dbReference type="Proteomes" id="UP000321595">
    <property type="component" value="Chromosome"/>
</dbReference>
<gene>
    <name evidence="2" type="ORF">FRD01_14500</name>
</gene>
<feature type="chain" id="PRO_5022845954" evidence="1">
    <location>
        <begin position="28"/>
        <end position="194"/>
    </location>
</feature>
<proteinExistence type="predicted"/>
<reference evidence="2 3" key="1">
    <citation type="submission" date="2019-08" db="EMBL/GenBank/DDBJ databases">
        <authorList>
            <person name="Liang Q."/>
        </authorList>
    </citation>
    <scope>NUCLEOTIDE SEQUENCE [LARGE SCALE GENOMIC DNA]</scope>
    <source>
        <strain evidence="2 3">V1718</strain>
    </source>
</reference>